<dbReference type="AlphaFoldDB" id="A0A7J5APY1"/>
<protein>
    <submittedName>
        <fullName evidence="2">Uncharacterized protein</fullName>
    </submittedName>
</protein>
<keyword evidence="1" id="KW-0472">Membrane</keyword>
<reference evidence="2 3" key="1">
    <citation type="submission" date="2019-09" db="EMBL/GenBank/DDBJ databases">
        <authorList>
            <person name="Cao W.R."/>
        </authorList>
    </citation>
    <scope>NUCLEOTIDE SEQUENCE [LARGE SCALE GENOMIC DNA]</scope>
    <source>
        <strain evidence="3">a4</strain>
    </source>
</reference>
<feature type="transmembrane region" description="Helical" evidence="1">
    <location>
        <begin position="42"/>
        <end position="64"/>
    </location>
</feature>
<dbReference type="Proteomes" id="UP000467305">
    <property type="component" value="Unassembled WGS sequence"/>
</dbReference>
<keyword evidence="3" id="KW-1185">Reference proteome</keyword>
<keyword evidence="1" id="KW-1133">Transmembrane helix</keyword>
<comment type="caution">
    <text evidence="2">The sequence shown here is derived from an EMBL/GenBank/DDBJ whole genome shotgun (WGS) entry which is preliminary data.</text>
</comment>
<keyword evidence="1" id="KW-0812">Transmembrane</keyword>
<evidence type="ECO:0000256" key="1">
    <source>
        <dbReference type="SAM" id="Phobius"/>
    </source>
</evidence>
<organism evidence="2 3">
    <name type="scientific">Tenacibaculum aiptasiae</name>
    <dbReference type="NCBI Taxonomy" id="426481"/>
    <lineage>
        <taxon>Bacteria</taxon>
        <taxon>Pseudomonadati</taxon>
        <taxon>Bacteroidota</taxon>
        <taxon>Flavobacteriia</taxon>
        <taxon>Flavobacteriales</taxon>
        <taxon>Flavobacteriaceae</taxon>
        <taxon>Tenacibaculum</taxon>
    </lineage>
</organism>
<dbReference type="RefSeq" id="WP_150898918.1">
    <property type="nucleotide sequence ID" value="NZ_WAAU01000008.1"/>
</dbReference>
<evidence type="ECO:0000313" key="2">
    <source>
        <dbReference type="EMBL" id="KAB1159671.1"/>
    </source>
</evidence>
<sequence length="76" mass="8493">MNNKSKRKAIILIACSILTFIVGGLIRGLAFDIENIEKWKKVSSIGSVIQMIGVLLFFIGLFLISKSLNNKKRLNN</sequence>
<evidence type="ECO:0000313" key="3">
    <source>
        <dbReference type="Proteomes" id="UP000467305"/>
    </source>
</evidence>
<feature type="transmembrane region" description="Helical" evidence="1">
    <location>
        <begin position="9"/>
        <end position="30"/>
    </location>
</feature>
<proteinExistence type="predicted"/>
<accession>A0A7J5APY1</accession>
<name>A0A7J5APY1_9FLAO</name>
<dbReference type="EMBL" id="WAAU01000008">
    <property type="protein sequence ID" value="KAB1159671.1"/>
    <property type="molecule type" value="Genomic_DNA"/>
</dbReference>
<dbReference type="OrthoDB" id="9990892at2"/>
<gene>
    <name evidence="2" type="ORF">F7018_05005</name>
</gene>